<dbReference type="Gene3D" id="3.40.50.720">
    <property type="entry name" value="NAD(P)-binding Rossmann-like Domain"/>
    <property type="match status" value="1"/>
</dbReference>
<feature type="domain" description="NAD-dependent epimerase/dehydratase" evidence="2">
    <location>
        <begin position="2"/>
        <end position="264"/>
    </location>
</feature>
<evidence type="ECO:0000313" key="3">
    <source>
        <dbReference type="EMBL" id="MBC6994179.1"/>
    </source>
</evidence>
<keyword evidence="1" id="KW-0520">NAD</keyword>
<dbReference type="SUPFAM" id="SSF51735">
    <property type="entry name" value="NAD(P)-binding Rossmann-fold domains"/>
    <property type="match status" value="1"/>
</dbReference>
<reference evidence="3" key="1">
    <citation type="submission" date="2020-08" db="EMBL/GenBank/DDBJ databases">
        <title>Lewinella bacteria from marine environments.</title>
        <authorList>
            <person name="Zhong Y."/>
        </authorList>
    </citation>
    <scope>NUCLEOTIDE SEQUENCE</scope>
    <source>
        <strain evidence="3">KCTC 42187</strain>
    </source>
</reference>
<organism evidence="3 4">
    <name type="scientific">Neolewinella lacunae</name>
    <dbReference type="NCBI Taxonomy" id="1517758"/>
    <lineage>
        <taxon>Bacteria</taxon>
        <taxon>Pseudomonadati</taxon>
        <taxon>Bacteroidota</taxon>
        <taxon>Saprospiria</taxon>
        <taxon>Saprospirales</taxon>
        <taxon>Lewinellaceae</taxon>
        <taxon>Neolewinella</taxon>
    </lineage>
</organism>
<name>A0A923T842_9BACT</name>
<dbReference type="PRINTS" id="PR01713">
    <property type="entry name" value="NUCEPIMERASE"/>
</dbReference>
<dbReference type="RefSeq" id="WP_187466264.1">
    <property type="nucleotide sequence ID" value="NZ_JACSIT010000091.1"/>
</dbReference>
<keyword evidence="4" id="KW-1185">Reference proteome</keyword>
<sequence>MILVSGAAGFIGFHLTTALVAAGETVVGIDNLNDYYPPELKWARLAAAGIDQRTVEESGTARSSRFPNYHFFRLGLEDGPGVARLFEQFSFTAVCNLAAQAGVRYSLTNPQAYVDSNVTGFVNVLEQCRQHRVGHLVYASSSSVYGLNAKVPFAETDDVSQPASLYAATKRSNELLAHVYSHLYGLPTTGLRFFTVYGPWGRPDMAYSLFSDAILAGRPIQVFNQGAMSRDFTYVDDIVGGLVRVLLQPRPESSGVPSRIYNIGKGQPVNLLRFIELLEEQLGVKAEKIFTGMQPGDVEKTFADTSALERDYAYRATTGLETGIAAFVDWYRNYYQPHQGADAGAK</sequence>
<evidence type="ECO:0000313" key="4">
    <source>
        <dbReference type="Proteomes" id="UP000650081"/>
    </source>
</evidence>
<dbReference type="InterPro" id="IPR036291">
    <property type="entry name" value="NAD(P)-bd_dom_sf"/>
</dbReference>
<comment type="caution">
    <text evidence="3">The sequence shown here is derived from an EMBL/GenBank/DDBJ whole genome shotgun (WGS) entry which is preliminary data.</text>
</comment>
<proteinExistence type="predicted"/>
<protein>
    <submittedName>
        <fullName evidence="3">NAD-dependent epimerase/dehydratase family protein</fullName>
    </submittedName>
</protein>
<gene>
    <name evidence="3" type="ORF">H9S92_08400</name>
</gene>
<evidence type="ECO:0000259" key="2">
    <source>
        <dbReference type="Pfam" id="PF01370"/>
    </source>
</evidence>
<dbReference type="InterPro" id="IPR001509">
    <property type="entry name" value="Epimerase_deHydtase"/>
</dbReference>
<dbReference type="PANTHER" id="PTHR43574">
    <property type="entry name" value="EPIMERASE-RELATED"/>
    <property type="match status" value="1"/>
</dbReference>
<evidence type="ECO:0000256" key="1">
    <source>
        <dbReference type="ARBA" id="ARBA00023027"/>
    </source>
</evidence>
<accession>A0A923T842</accession>
<dbReference type="Pfam" id="PF01370">
    <property type="entry name" value="Epimerase"/>
    <property type="match status" value="1"/>
</dbReference>
<dbReference type="Proteomes" id="UP000650081">
    <property type="component" value="Unassembled WGS sequence"/>
</dbReference>
<dbReference type="AlphaFoldDB" id="A0A923T842"/>
<dbReference type="EMBL" id="JACSIT010000091">
    <property type="protein sequence ID" value="MBC6994179.1"/>
    <property type="molecule type" value="Genomic_DNA"/>
</dbReference>